<sequence length="175" mass="20573">MAKDTETITESEILEVEQQKTEQPSKKARTQQEKERIQRMRLQEARLFENRKHKILQFFVPRSREQGMEIRKKQRVAALMETIINNATSLEDVNNVQILVAPRSIGRNIVALRNLANLRNRMENQLLFAKLDKKEEYIQILKEIEKLQGETTTALNTINKKIDEMNAKINTTEQR</sequence>
<dbReference type="EMBL" id="NXLT01000006">
    <property type="protein sequence ID" value="RDU66459.1"/>
    <property type="molecule type" value="Genomic_DNA"/>
</dbReference>
<proteinExistence type="predicted"/>
<accession>A0A3D8IMI5</accession>
<evidence type="ECO:0000313" key="4">
    <source>
        <dbReference type="Proteomes" id="UP000256514"/>
    </source>
</evidence>
<feature type="compositionally biased region" description="Basic and acidic residues" evidence="2">
    <location>
        <begin position="17"/>
        <end position="33"/>
    </location>
</feature>
<dbReference type="AlphaFoldDB" id="A0A3D8IMI5"/>
<keyword evidence="4" id="KW-1185">Reference proteome</keyword>
<evidence type="ECO:0000256" key="2">
    <source>
        <dbReference type="SAM" id="MobiDB-lite"/>
    </source>
</evidence>
<comment type="caution">
    <text evidence="3">The sequence shown here is derived from an EMBL/GenBank/DDBJ whole genome shotgun (WGS) entry which is preliminary data.</text>
</comment>
<keyword evidence="1" id="KW-0175">Coiled coil</keyword>
<evidence type="ECO:0000256" key="1">
    <source>
        <dbReference type="SAM" id="Coils"/>
    </source>
</evidence>
<feature type="region of interest" description="Disordered" evidence="2">
    <location>
        <begin position="1"/>
        <end position="33"/>
    </location>
</feature>
<reference evidence="3 4" key="1">
    <citation type="submission" date="2018-04" db="EMBL/GenBank/DDBJ databases">
        <title>Novel Campyloabacter and Helicobacter Species and Strains.</title>
        <authorList>
            <person name="Mannion A.J."/>
            <person name="Shen Z."/>
            <person name="Fox J.G."/>
        </authorList>
    </citation>
    <scope>NUCLEOTIDE SEQUENCE [LARGE SCALE GENOMIC DNA]</scope>
    <source>
        <strain evidence="3 4">MIT 12-6600</strain>
    </source>
</reference>
<gene>
    <name evidence="3" type="ORF">CQA54_07095</name>
</gene>
<evidence type="ECO:0000313" key="3">
    <source>
        <dbReference type="EMBL" id="RDU66459.1"/>
    </source>
</evidence>
<name>A0A3D8IMI5_9HELI</name>
<dbReference type="RefSeq" id="WP_115571413.1">
    <property type="nucleotide sequence ID" value="NZ_NXLT01000006.1"/>
</dbReference>
<organism evidence="3 4">
    <name type="scientific">Helicobacter equorum</name>
    <dbReference type="NCBI Taxonomy" id="361872"/>
    <lineage>
        <taxon>Bacteria</taxon>
        <taxon>Pseudomonadati</taxon>
        <taxon>Campylobacterota</taxon>
        <taxon>Epsilonproteobacteria</taxon>
        <taxon>Campylobacterales</taxon>
        <taxon>Helicobacteraceae</taxon>
        <taxon>Helicobacter</taxon>
    </lineage>
</organism>
<feature type="coiled-coil region" evidence="1">
    <location>
        <begin position="112"/>
        <end position="175"/>
    </location>
</feature>
<protein>
    <submittedName>
        <fullName evidence="3">Uncharacterized protein</fullName>
    </submittedName>
</protein>
<dbReference type="Proteomes" id="UP000256514">
    <property type="component" value="Unassembled WGS sequence"/>
</dbReference>